<organism evidence="2 3">
    <name type="scientific">Polyodon spathula</name>
    <name type="common">North American paddlefish</name>
    <name type="synonym">Squalus spathula</name>
    <dbReference type="NCBI Taxonomy" id="7913"/>
    <lineage>
        <taxon>Eukaryota</taxon>
        <taxon>Metazoa</taxon>
        <taxon>Chordata</taxon>
        <taxon>Craniata</taxon>
        <taxon>Vertebrata</taxon>
        <taxon>Euteleostomi</taxon>
        <taxon>Actinopterygii</taxon>
        <taxon>Chondrostei</taxon>
        <taxon>Acipenseriformes</taxon>
        <taxon>Polyodontidae</taxon>
        <taxon>Polyodon</taxon>
    </lineage>
</organism>
<sequence length="98" mass="10236">MVTSSPCVHLQAGQTALMLAVSHGRTDMVRSLLACDADVNIQDDDGSTALVCACKHGHTEIVQLLLAQPGCRAQLTDNMSIGNESSERASLGEGKLGN</sequence>
<dbReference type="PANTHER" id="PTHR24168:SF21">
    <property type="entry name" value="KANK, ISOFORM D"/>
    <property type="match status" value="1"/>
</dbReference>
<dbReference type="InterPro" id="IPR036770">
    <property type="entry name" value="Ankyrin_rpt-contain_sf"/>
</dbReference>
<dbReference type="PROSITE" id="PS50297">
    <property type="entry name" value="ANK_REP_REGION"/>
    <property type="match status" value="2"/>
</dbReference>
<dbReference type="PANTHER" id="PTHR24168">
    <property type="entry name" value="KN MOTIF AND ANKYRIN REPEAT DOMAIN-CONTAINING"/>
    <property type="match status" value="1"/>
</dbReference>
<dbReference type="SUPFAM" id="SSF48403">
    <property type="entry name" value="Ankyrin repeat"/>
    <property type="match status" value="1"/>
</dbReference>
<evidence type="ECO:0000256" key="1">
    <source>
        <dbReference type="PROSITE-ProRule" id="PRU00023"/>
    </source>
</evidence>
<gene>
    <name evidence="2" type="primary">Kank1_0</name>
    <name evidence="2" type="ORF">GTO93_0001010</name>
</gene>
<dbReference type="InterPro" id="IPR047184">
    <property type="entry name" value="KANK1-4"/>
</dbReference>
<name>A0ABS2YPX9_POLSP</name>
<protein>
    <submittedName>
        <fullName evidence="2">KANK1 protein</fullName>
    </submittedName>
</protein>
<evidence type="ECO:0000313" key="3">
    <source>
        <dbReference type="Proteomes" id="UP001166093"/>
    </source>
</evidence>
<keyword evidence="3" id="KW-1185">Reference proteome</keyword>
<feature type="non-terminal residue" evidence="2">
    <location>
        <position position="1"/>
    </location>
</feature>
<accession>A0ABS2YPX9</accession>
<feature type="repeat" description="ANK" evidence="1">
    <location>
        <begin position="45"/>
        <end position="66"/>
    </location>
</feature>
<reference evidence="2" key="1">
    <citation type="journal article" date="2021" name="Cell">
        <title>Tracing the genetic footprints of vertebrate landing in non-teleost ray-finned fishes.</title>
        <authorList>
            <person name="Bi X."/>
            <person name="Wang K."/>
            <person name="Yang L."/>
            <person name="Pan H."/>
            <person name="Jiang H."/>
            <person name="Wei Q."/>
            <person name="Fang M."/>
            <person name="Yu H."/>
            <person name="Zhu C."/>
            <person name="Cai Y."/>
            <person name="He Y."/>
            <person name="Gan X."/>
            <person name="Zeng H."/>
            <person name="Yu D."/>
            <person name="Zhu Y."/>
            <person name="Jiang H."/>
            <person name="Qiu Q."/>
            <person name="Yang H."/>
            <person name="Zhang Y.E."/>
            <person name="Wang W."/>
            <person name="Zhu M."/>
            <person name="He S."/>
            <person name="Zhang G."/>
        </authorList>
    </citation>
    <scope>NUCLEOTIDE SEQUENCE</scope>
    <source>
        <strain evidence="2">Pddl_001</strain>
    </source>
</reference>
<dbReference type="Gene3D" id="1.25.40.20">
    <property type="entry name" value="Ankyrin repeat-containing domain"/>
    <property type="match status" value="1"/>
</dbReference>
<keyword evidence="1" id="KW-0040">ANK repeat</keyword>
<feature type="non-terminal residue" evidence="2">
    <location>
        <position position="98"/>
    </location>
</feature>
<feature type="repeat" description="ANK" evidence="1">
    <location>
        <begin position="12"/>
        <end position="44"/>
    </location>
</feature>
<dbReference type="Pfam" id="PF12796">
    <property type="entry name" value="Ank_2"/>
    <property type="match status" value="1"/>
</dbReference>
<dbReference type="Proteomes" id="UP001166093">
    <property type="component" value="Unassembled WGS sequence"/>
</dbReference>
<dbReference type="PROSITE" id="PS50088">
    <property type="entry name" value="ANK_REPEAT"/>
    <property type="match status" value="2"/>
</dbReference>
<proteinExistence type="predicted"/>
<dbReference type="InterPro" id="IPR002110">
    <property type="entry name" value="Ankyrin_rpt"/>
</dbReference>
<evidence type="ECO:0000313" key="2">
    <source>
        <dbReference type="EMBL" id="MBN3288815.1"/>
    </source>
</evidence>
<dbReference type="SMART" id="SM00248">
    <property type="entry name" value="ANK"/>
    <property type="match status" value="2"/>
</dbReference>
<dbReference type="EMBL" id="JAAWVQ010179040">
    <property type="protein sequence ID" value="MBN3288815.1"/>
    <property type="molecule type" value="Genomic_DNA"/>
</dbReference>
<comment type="caution">
    <text evidence="2">The sequence shown here is derived from an EMBL/GenBank/DDBJ whole genome shotgun (WGS) entry which is preliminary data.</text>
</comment>